<dbReference type="InterPro" id="IPR002187">
    <property type="entry name" value="N-reg_PII"/>
</dbReference>
<dbReference type="GO" id="GO:0006808">
    <property type="term" value="P:regulation of nitrogen utilization"/>
    <property type="evidence" value="ECO:0007669"/>
    <property type="project" value="InterPro"/>
</dbReference>
<keyword evidence="3" id="KW-1185">Reference proteome</keyword>
<dbReference type="Pfam" id="PF00543">
    <property type="entry name" value="P-II"/>
    <property type="match status" value="1"/>
</dbReference>
<dbReference type="EMBL" id="LBHU01000002">
    <property type="protein sequence ID" value="KLI63841.1"/>
    <property type="molecule type" value="Genomic_DNA"/>
</dbReference>
<dbReference type="InterPro" id="IPR015867">
    <property type="entry name" value="N-reg_PII/ATP_PRibTrfase_C"/>
</dbReference>
<dbReference type="GO" id="GO:0030234">
    <property type="term" value="F:enzyme regulator activity"/>
    <property type="evidence" value="ECO:0007669"/>
    <property type="project" value="InterPro"/>
</dbReference>
<protein>
    <recommendedName>
        <fullName evidence="1">Nitrogen regulatory protein P-II</fullName>
    </recommendedName>
</protein>
<dbReference type="Gene3D" id="3.30.70.120">
    <property type="match status" value="1"/>
</dbReference>
<dbReference type="InterPro" id="IPR011322">
    <property type="entry name" value="N-reg_PII-like_a/b"/>
</dbReference>
<dbReference type="RefSeq" id="WP_047093656.1">
    <property type="nucleotide sequence ID" value="NZ_LBHU01000002.1"/>
</dbReference>
<accession>A0A0H0XPC6</accession>
<dbReference type="Proteomes" id="UP000053455">
    <property type="component" value="Unassembled WGS sequence"/>
</dbReference>
<dbReference type="STRING" id="874156.GCA_001021555_01507"/>
<name>A0A0H0XPC6_9SPHN</name>
<gene>
    <name evidence="2" type="ORF">AAV99_09055</name>
</gene>
<dbReference type="SUPFAM" id="SSF54913">
    <property type="entry name" value="GlnB-like"/>
    <property type="match status" value="1"/>
</dbReference>
<sequence length="102" mass="11386">MIETVIRKRIEVLVDQAQTKRVTAAIDEVGITGWTVLPVSSGKGRDGRWREERVMGTDKNLVVTIASQENAQQLAESLAPILTSHGLLLTMWDVEVIRGERF</sequence>
<evidence type="ECO:0000313" key="3">
    <source>
        <dbReference type="Proteomes" id="UP000053455"/>
    </source>
</evidence>
<dbReference type="AlphaFoldDB" id="A0A0H0XPC6"/>
<proteinExistence type="predicted"/>
<reference evidence="2 3" key="1">
    <citation type="submission" date="2015-04" db="EMBL/GenBank/DDBJ databases">
        <title>The draft genome sequence of Erythrobacter marinus HWDM-33.</title>
        <authorList>
            <person name="Zhuang L."/>
            <person name="Liu Y."/>
            <person name="Shao Z."/>
        </authorList>
    </citation>
    <scope>NUCLEOTIDE SEQUENCE [LARGE SCALE GENOMIC DNA]</scope>
    <source>
        <strain evidence="2 3">HWDM-33</strain>
    </source>
</reference>
<dbReference type="PATRIC" id="fig|874156.12.peg.1856"/>
<dbReference type="OrthoDB" id="7595716at2"/>
<organism evidence="2 3">
    <name type="scientific">Aurantiacibacter marinus</name>
    <dbReference type="NCBI Taxonomy" id="874156"/>
    <lineage>
        <taxon>Bacteria</taxon>
        <taxon>Pseudomonadati</taxon>
        <taxon>Pseudomonadota</taxon>
        <taxon>Alphaproteobacteria</taxon>
        <taxon>Sphingomonadales</taxon>
        <taxon>Erythrobacteraceae</taxon>
        <taxon>Aurantiacibacter</taxon>
    </lineage>
</organism>
<evidence type="ECO:0000313" key="2">
    <source>
        <dbReference type="EMBL" id="KLI63841.1"/>
    </source>
</evidence>
<evidence type="ECO:0000256" key="1">
    <source>
        <dbReference type="ARBA" id="ARBA00015681"/>
    </source>
</evidence>
<comment type="caution">
    <text evidence="2">The sequence shown here is derived from an EMBL/GenBank/DDBJ whole genome shotgun (WGS) entry which is preliminary data.</text>
</comment>